<evidence type="ECO:0000256" key="6">
    <source>
        <dbReference type="PROSITE-ProRule" id="PRU00042"/>
    </source>
</evidence>
<gene>
    <name evidence="9" type="ORF">TRICI_005172</name>
</gene>
<dbReference type="PROSITE" id="PS50157">
    <property type="entry name" value="ZINC_FINGER_C2H2_2"/>
    <property type="match status" value="2"/>
</dbReference>
<name>A0A642UVB9_9ASCO</name>
<evidence type="ECO:0000313" key="9">
    <source>
        <dbReference type="EMBL" id="KAA8906260.1"/>
    </source>
</evidence>
<feature type="domain" description="C2H2-type" evidence="8">
    <location>
        <begin position="214"/>
        <end position="244"/>
    </location>
</feature>
<dbReference type="PANTHER" id="PTHR14003">
    <property type="entry name" value="TRANSCRIPTIONAL REPRESSOR PROTEIN YY"/>
    <property type="match status" value="1"/>
</dbReference>
<accession>A0A642UVB9</accession>
<evidence type="ECO:0000259" key="8">
    <source>
        <dbReference type="PROSITE" id="PS50157"/>
    </source>
</evidence>
<dbReference type="GO" id="GO:0000981">
    <property type="term" value="F:DNA-binding transcription factor activity, RNA polymerase II-specific"/>
    <property type="evidence" value="ECO:0007669"/>
    <property type="project" value="TreeGrafter"/>
</dbReference>
<dbReference type="InterPro" id="IPR036236">
    <property type="entry name" value="Znf_C2H2_sf"/>
</dbReference>
<keyword evidence="1" id="KW-0479">Metal-binding</keyword>
<evidence type="ECO:0000256" key="1">
    <source>
        <dbReference type="ARBA" id="ARBA00022723"/>
    </source>
</evidence>
<dbReference type="Pfam" id="PF00096">
    <property type="entry name" value="zf-C2H2"/>
    <property type="match status" value="1"/>
</dbReference>
<sequence length="304" mass="34843">MGQFRKRSVNTIPHTTAQAKRLGPKDGDSAVKLIAQKATTDQAGHRSEPLISPLLRATGDADWMLEASSPLTDEAHSNSESESSKENDHVVSGPEPRLACEKSIQCRLRPDSLIKINPNRINSSTLFKMHGHVYRVALDFCQPNAMVVYRNQSVGQSEDEECHGADSDEMSEQDEDEDDDEPPVLRAKQGSLFSQLLSDMDIWQQASKAKKGDYVCSHCRRRFKTLWRLARHLDREKIHRPHRCHEPKCVWKVIGFSKPTELRRHEKTQHNKTMYQCQVKDCLKCFTRKDSLMRHIARLHHDTN</sequence>
<proteinExistence type="predicted"/>
<feature type="region of interest" description="Disordered" evidence="7">
    <location>
        <begin position="71"/>
        <end position="96"/>
    </location>
</feature>
<dbReference type="InterPro" id="IPR013087">
    <property type="entry name" value="Znf_C2H2_type"/>
</dbReference>
<evidence type="ECO:0000313" key="10">
    <source>
        <dbReference type="Proteomes" id="UP000761534"/>
    </source>
</evidence>
<dbReference type="VEuPathDB" id="FungiDB:TRICI_005172"/>
<evidence type="ECO:0000256" key="4">
    <source>
        <dbReference type="ARBA" id="ARBA00022833"/>
    </source>
</evidence>
<feature type="region of interest" description="Disordered" evidence="7">
    <location>
        <begin position="155"/>
        <end position="184"/>
    </location>
</feature>
<dbReference type="GO" id="GO:0000785">
    <property type="term" value="C:chromatin"/>
    <property type="evidence" value="ECO:0007669"/>
    <property type="project" value="TreeGrafter"/>
</dbReference>
<reference evidence="9" key="1">
    <citation type="journal article" date="2019" name="G3 (Bethesda)">
        <title>Genome Assemblies of Two Rare Opportunistic Yeast Pathogens: Diutina rugosa (syn. Candida rugosa) and Trichomonascus ciferrii (syn. Candida ciferrii).</title>
        <authorList>
            <person name="Mixao V."/>
            <person name="Saus E."/>
            <person name="Hansen A.P."/>
            <person name="Lass-Florl C."/>
            <person name="Gabaldon T."/>
        </authorList>
    </citation>
    <scope>NUCLEOTIDE SEQUENCE</scope>
    <source>
        <strain evidence="9">CBS 4856</strain>
    </source>
</reference>
<protein>
    <recommendedName>
        <fullName evidence="8">C2H2-type domain-containing protein</fullName>
    </recommendedName>
</protein>
<dbReference type="Gene3D" id="3.30.160.60">
    <property type="entry name" value="Classic Zinc Finger"/>
    <property type="match status" value="1"/>
</dbReference>
<dbReference type="AlphaFoldDB" id="A0A642UVB9"/>
<dbReference type="EMBL" id="SWFS01000400">
    <property type="protein sequence ID" value="KAA8906260.1"/>
    <property type="molecule type" value="Genomic_DNA"/>
</dbReference>
<dbReference type="GO" id="GO:0008270">
    <property type="term" value="F:zinc ion binding"/>
    <property type="evidence" value="ECO:0007669"/>
    <property type="project" value="UniProtKB-KW"/>
</dbReference>
<comment type="caution">
    <text evidence="9">The sequence shown here is derived from an EMBL/GenBank/DDBJ whole genome shotgun (WGS) entry which is preliminary data.</text>
</comment>
<evidence type="ECO:0000256" key="3">
    <source>
        <dbReference type="ARBA" id="ARBA00022771"/>
    </source>
</evidence>
<keyword evidence="2" id="KW-0677">Repeat</keyword>
<feature type="domain" description="C2H2-type" evidence="8">
    <location>
        <begin position="275"/>
        <end position="304"/>
    </location>
</feature>
<dbReference type="Proteomes" id="UP000761534">
    <property type="component" value="Unassembled WGS sequence"/>
</dbReference>
<dbReference type="PROSITE" id="PS00028">
    <property type="entry name" value="ZINC_FINGER_C2H2_1"/>
    <property type="match status" value="1"/>
</dbReference>
<keyword evidence="4" id="KW-0862">Zinc</keyword>
<dbReference type="OrthoDB" id="6910977at2759"/>
<dbReference type="PANTHER" id="PTHR14003:SF23">
    <property type="entry name" value="ZINC FINGER PROTEIN 143"/>
    <property type="match status" value="1"/>
</dbReference>
<keyword evidence="5" id="KW-0539">Nucleus</keyword>
<feature type="compositionally biased region" description="Acidic residues" evidence="7">
    <location>
        <begin position="157"/>
        <end position="182"/>
    </location>
</feature>
<keyword evidence="3 6" id="KW-0863">Zinc-finger</keyword>
<dbReference type="GO" id="GO:0005667">
    <property type="term" value="C:transcription regulator complex"/>
    <property type="evidence" value="ECO:0007669"/>
    <property type="project" value="TreeGrafter"/>
</dbReference>
<dbReference type="GO" id="GO:0000978">
    <property type="term" value="F:RNA polymerase II cis-regulatory region sequence-specific DNA binding"/>
    <property type="evidence" value="ECO:0007669"/>
    <property type="project" value="TreeGrafter"/>
</dbReference>
<feature type="compositionally biased region" description="Basic and acidic residues" evidence="7">
    <location>
        <begin position="73"/>
        <end position="89"/>
    </location>
</feature>
<feature type="region of interest" description="Disordered" evidence="7">
    <location>
        <begin position="1"/>
        <end position="28"/>
    </location>
</feature>
<dbReference type="SMART" id="SM00355">
    <property type="entry name" value="ZnF_C2H2"/>
    <property type="match status" value="3"/>
</dbReference>
<evidence type="ECO:0000256" key="5">
    <source>
        <dbReference type="ARBA" id="ARBA00023242"/>
    </source>
</evidence>
<feature type="compositionally biased region" description="Polar residues" evidence="7">
    <location>
        <begin position="9"/>
        <end position="18"/>
    </location>
</feature>
<evidence type="ECO:0000256" key="2">
    <source>
        <dbReference type="ARBA" id="ARBA00022737"/>
    </source>
</evidence>
<keyword evidence="10" id="KW-1185">Reference proteome</keyword>
<evidence type="ECO:0000256" key="7">
    <source>
        <dbReference type="SAM" id="MobiDB-lite"/>
    </source>
</evidence>
<organism evidence="9 10">
    <name type="scientific">Trichomonascus ciferrii</name>
    <dbReference type="NCBI Taxonomy" id="44093"/>
    <lineage>
        <taxon>Eukaryota</taxon>
        <taxon>Fungi</taxon>
        <taxon>Dikarya</taxon>
        <taxon>Ascomycota</taxon>
        <taxon>Saccharomycotina</taxon>
        <taxon>Dipodascomycetes</taxon>
        <taxon>Dipodascales</taxon>
        <taxon>Trichomonascaceae</taxon>
        <taxon>Trichomonascus</taxon>
        <taxon>Trichomonascus ciferrii complex</taxon>
    </lineage>
</organism>
<dbReference type="SUPFAM" id="SSF57667">
    <property type="entry name" value="beta-beta-alpha zinc fingers"/>
    <property type="match status" value="1"/>
</dbReference>